<dbReference type="GO" id="GO:0009507">
    <property type="term" value="C:chloroplast"/>
    <property type="evidence" value="ECO:0007669"/>
    <property type="project" value="TreeGrafter"/>
</dbReference>
<dbReference type="PANTHER" id="PTHR47717">
    <property type="entry name" value="PEPTIDYL-PROLYL CIS-TRANS ISOMERASE FKBP19, CHLOROPLASTIC"/>
    <property type="match status" value="1"/>
</dbReference>
<protein>
    <submittedName>
        <fullName evidence="1">Uncharacterized protein</fullName>
    </submittedName>
</protein>
<keyword evidence="2" id="KW-1185">Reference proteome</keyword>
<dbReference type="AlphaFoldDB" id="A0A835MCR7"/>
<dbReference type="EMBL" id="JADFTS010000002">
    <property type="protein sequence ID" value="KAF9618986.1"/>
    <property type="molecule type" value="Genomic_DNA"/>
</dbReference>
<dbReference type="PANTHER" id="PTHR47717:SF1">
    <property type="entry name" value="PEPTIDYL-PROLYL CIS-TRANS ISOMERASE FKBP19, CHLOROPLASTIC"/>
    <property type="match status" value="1"/>
</dbReference>
<sequence>MFLTHTDQAHQRTGSLEHRFGGTNSAIGSSVHVYEVSIISRGEEDPHTMSLLYRYSSSFLDYALGEMLHSPLSPLYLFSKVGSLSYPFKFQVPTQDGLGRHPVPVLCLYLSFCLHIVDVPSGPANHVYLLLQKSWVIVPPELGYPDNDYNKSGPRPTTFSGQRALDFVLKNQGLIDKTLLFDIELLKIMPN</sequence>
<proteinExistence type="predicted"/>
<gene>
    <name evidence="1" type="ORF">IFM89_002981</name>
</gene>
<evidence type="ECO:0000313" key="2">
    <source>
        <dbReference type="Proteomes" id="UP000631114"/>
    </source>
</evidence>
<reference evidence="1 2" key="1">
    <citation type="submission" date="2020-10" db="EMBL/GenBank/DDBJ databases">
        <title>The Coptis chinensis genome and diversification of protoberbering-type alkaloids.</title>
        <authorList>
            <person name="Wang B."/>
            <person name="Shu S."/>
            <person name="Song C."/>
            <person name="Liu Y."/>
        </authorList>
    </citation>
    <scope>NUCLEOTIDE SEQUENCE [LARGE SCALE GENOMIC DNA]</scope>
    <source>
        <strain evidence="1">HL-2020</strain>
        <tissue evidence="1">Leaf</tissue>
    </source>
</reference>
<dbReference type="OrthoDB" id="447756at2759"/>
<dbReference type="GO" id="GO:0009579">
    <property type="term" value="C:thylakoid"/>
    <property type="evidence" value="ECO:0007669"/>
    <property type="project" value="TreeGrafter"/>
</dbReference>
<dbReference type="Proteomes" id="UP000631114">
    <property type="component" value="Unassembled WGS sequence"/>
</dbReference>
<evidence type="ECO:0000313" key="1">
    <source>
        <dbReference type="EMBL" id="KAF9618986.1"/>
    </source>
</evidence>
<dbReference type="SUPFAM" id="SSF54534">
    <property type="entry name" value="FKBP-like"/>
    <property type="match status" value="1"/>
</dbReference>
<dbReference type="InterPro" id="IPR044208">
    <property type="entry name" value="FKBP19-like"/>
</dbReference>
<name>A0A835MCR7_9MAGN</name>
<comment type="caution">
    <text evidence="1">The sequence shown here is derived from an EMBL/GenBank/DDBJ whole genome shotgun (WGS) entry which is preliminary data.</text>
</comment>
<organism evidence="1 2">
    <name type="scientific">Coptis chinensis</name>
    <dbReference type="NCBI Taxonomy" id="261450"/>
    <lineage>
        <taxon>Eukaryota</taxon>
        <taxon>Viridiplantae</taxon>
        <taxon>Streptophyta</taxon>
        <taxon>Embryophyta</taxon>
        <taxon>Tracheophyta</taxon>
        <taxon>Spermatophyta</taxon>
        <taxon>Magnoliopsida</taxon>
        <taxon>Ranunculales</taxon>
        <taxon>Ranunculaceae</taxon>
        <taxon>Coptidoideae</taxon>
        <taxon>Coptis</taxon>
    </lineage>
</organism>
<accession>A0A835MCR7</accession>